<comment type="subcellular location">
    <subcellularLocation>
        <location evidence="2">Cytoplasm</location>
    </subcellularLocation>
</comment>
<dbReference type="Gene3D" id="3.50.80.10">
    <property type="entry name" value="D-tyrosyl-tRNA(Tyr) deacylase"/>
    <property type="match status" value="1"/>
</dbReference>
<protein>
    <recommendedName>
        <fullName evidence="2">D-aminoacyl-tRNA deacylase</fullName>
        <shortName evidence="2">DTD</shortName>
        <ecNumber evidence="2">3.1.1.96</ecNumber>
    </recommendedName>
    <alternativeName>
        <fullName evidence="2">Gly-tRNA(Ala) deacylase</fullName>
        <ecNumber evidence="2">3.1.1.-</ecNumber>
    </alternativeName>
</protein>
<accession>A0ABT0E5S0</accession>
<dbReference type="NCBIfam" id="TIGR00256">
    <property type="entry name" value="D-aminoacyl-tRNA deacylase"/>
    <property type="match status" value="1"/>
</dbReference>
<dbReference type="RefSeq" id="WP_246949943.1">
    <property type="nucleotide sequence ID" value="NZ_JALKII010000002.1"/>
</dbReference>
<dbReference type="SUPFAM" id="SSF69500">
    <property type="entry name" value="DTD-like"/>
    <property type="match status" value="1"/>
</dbReference>
<keyword evidence="4" id="KW-1185">Reference proteome</keyword>
<comment type="catalytic activity">
    <reaction evidence="2">
        <text>a D-aminoacyl-tRNA + H2O = a tRNA + a D-alpha-amino acid + H(+)</text>
        <dbReference type="Rhea" id="RHEA:13953"/>
        <dbReference type="Rhea" id="RHEA-COMP:10123"/>
        <dbReference type="Rhea" id="RHEA-COMP:10124"/>
        <dbReference type="ChEBI" id="CHEBI:15377"/>
        <dbReference type="ChEBI" id="CHEBI:15378"/>
        <dbReference type="ChEBI" id="CHEBI:59871"/>
        <dbReference type="ChEBI" id="CHEBI:78442"/>
        <dbReference type="ChEBI" id="CHEBI:79333"/>
        <dbReference type="EC" id="3.1.1.96"/>
    </reaction>
</comment>
<reference evidence="3" key="1">
    <citation type="submission" date="2022-04" db="EMBL/GenBank/DDBJ databases">
        <title>Alcanivorax sp. CY1518 draft genome sequence.</title>
        <authorList>
            <person name="Zhao G."/>
            <person name="An M."/>
        </authorList>
    </citation>
    <scope>NUCLEOTIDE SEQUENCE</scope>
    <source>
        <strain evidence="3">CY1518</strain>
    </source>
</reference>
<dbReference type="EC" id="3.1.1.96" evidence="2"/>
<keyword evidence="2" id="KW-0820">tRNA-binding</keyword>
<feature type="short sequence motif" description="Gly-cisPro motif, important for rejection of L-amino acids" evidence="2">
    <location>
        <begin position="141"/>
        <end position="142"/>
    </location>
</feature>
<dbReference type="InterPro" id="IPR023509">
    <property type="entry name" value="DTD-like_sf"/>
</dbReference>
<comment type="catalytic activity">
    <reaction evidence="2">
        <text>glycyl-tRNA(Ala) + H2O = tRNA(Ala) + glycine + H(+)</text>
        <dbReference type="Rhea" id="RHEA:53744"/>
        <dbReference type="Rhea" id="RHEA-COMP:9657"/>
        <dbReference type="Rhea" id="RHEA-COMP:13640"/>
        <dbReference type="ChEBI" id="CHEBI:15377"/>
        <dbReference type="ChEBI" id="CHEBI:15378"/>
        <dbReference type="ChEBI" id="CHEBI:57305"/>
        <dbReference type="ChEBI" id="CHEBI:78442"/>
        <dbReference type="ChEBI" id="CHEBI:78522"/>
    </reaction>
</comment>
<comment type="function">
    <text evidence="2">An aminoacyl-tRNA editing enzyme that deacylates mischarged D-aminoacyl-tRNAs. Also deacylates mischarged glycyl-tRNA(Ala), protecting cells against glycine mischarging by AlaRS. Acts via tRNA-based rather than protein-based catalysis; rejects L-amino acids rather than detecting D-amino acids in the active site. By recycling D-aminoacyl-tRNA to D-amino acids and free tRNA molecules, this enzyme counteracts the toxicity associated with the formation of D-aminoacyl-tRNA entities in vivo and helps enforce protein L-homochirality.</text>
</comment>
<organism evidence="3 4">
    <name type="scientific">Alcanivorax quisquiliarum</name>
    <dbReference type="NCBI Taxonomy" id="2933565"/>
    <lineage>
        <taxon>Bacteria</taxon>
        <taxon>Pseudomonadati</taxon>
        <taxon>Pseudomonadota</taxon>
        <taxon>Gammaproteobacteria</taxon>
        <taxon>Oceanospirillales</taxon>
        <taxon>Alcanivoracaceae</taxon>
        <taxon>Alcanivorax</taxon>
    </lineage>
</organism>
<dbReference type="EMBL" id="JALKII010000002">
    <property type="protein sequence ID" value="MCK0537166.1"/>
    <property type="molecule type" value="Genomic_DNA"/>
</dbReference>
<keyword evidence="2" id="KW-0694">RNA-binding</keyword>
<name>A0ABT0E5S0_9GAMM</name>
<dbReference type="EC" id="3.1.1.-" evidence="2"/>
<keyword evidence="2 3" id="KW-0378">Hydrolase</keyword>
<gene>
    <name evidence="2 3" type="primary">dtd</name>
    <name evidence="3" type="ORF">MU846_05530</name>
</gene>
<dbReference type="HAMAP" id="MF_00518">
    <property type="entry name" value="Deacylase_Dtd"/>
    <property type="match status" value="1"/>
</dbReference>
<evidence type="ECO:0000313" key="4">
    <source>
        <dbReference type="Proteomes" id="UP001165524"/>
    </source>
</evidence>
<dbReference type="InterPro" id="IPR003732">
    <property type="entry name" value="Daa-tRNA_deacyls_DTD"/>
</dbReference>
<dbReference type="PANTHER" id="PTHR10472">
    <property type="entry name" value="D-TYROSYL-TRNA TYR DEACYLASE"/>
    <property type="match status" value="1"/>
</dbReference>
<dbReference type="Proteomes" id="UP001165524">
    <property type="component" value="Unassembled WGS sequence"/>
</dbReference>
<sequence length="150" mass="15801">MRVLLQRVSAASVHIGGQPVSEIGPGLLLFVGIAQGDSMDTVARLAERVVGYRVFADSEGKMNLDVRDAGGELLVVSQFTLAADTRRGRRPGFGPAAAPENAKVLYQAFLSALTSALDETGVPVRSGVFAADMQVQLINDGPVTFLLEST</sequence>
<proteinExistence type="inferred from homology"/>
<comment type="caution">
    <text evidence="3">The sequence shown here is derived from an EMBL/GenBank/DDBJ whole genome shotgun (WGS) entry which is preliminary data.</text>
</comment>
<comment type="similarity">
    <text evidence="1 2">Belongs to the DTD family.</text>
</comment>
<dbReference type="GO" id="GO:0051499">
    <property type="term" value="F:D-aminoacyl-tRNA deacylase activity"/>
    <property type="evidence" value="ECO:0007669"/>
    <property type="project" value="UniProtKB-EC"/>
</dbReference>
<comment type="domain">
    <text evidence="2">A Gly-cisPro motif from one monomer fits into the active site of the other monomer to allow specific chiral rejection of L-amino acids.</text>
</comment>
<dbReference type="Pfam" id="PF02580">
    <property type="entry name" value="Tyr_Deacylase"/>
    <property type="match status" value="1"/>
</dbReference>
<keyword evidence="2" id="KW-0963">Cytoplasm</keyword>
<evidence type="ECO:0000256" key="2">
    <source>
        <dbReference type="HAMAP-Rule" id="MF_00518"/>
    </source>
</evidence>
<evidence type="ECO:0000313" key="3">
    <source>
        <dbReference type="EMBL" id="MCK0537166.1"/>
    </source>
</evidence>
<evidence type="ECO:0000256" key="1">
    <source>
        <dbReference type="ARBA" id="ARBA00009673"/>
    </source>
</evidence>
<comment type="subunit">
    <text evidence="2">Homodimer.</text>
</comment>
<dbReference type="PANTHER" id="PTHR10472:SF5">
    <property type="entry name" value="D-AMINOACYL-TRNA DEACYLASE 1"/>
    <property type="match status" value="1"/>
</dbReference>